<dbReference type="InterPro" id="IPR009057">
    <property type="entry name" value="Homeodomain-like_sf"/>
</dbReference>
<dbReference type="InterPro" id="IPR001647">
    <property type="entry name" value="HTH_TetR"/>
</dbReference>
<dbReference type="InterPro" id="IPR050109">
    <property type="entry name" value="HTH-type_TetR-like_transc_reg"/>
</dbReference>
<dbReference type="SUPFAM" id="SSF46689">
    <property type="entry name" value="Homeodomain-like"/>
    <property type="match status" value="1"/>
</dbReference>
<organism evidence="4 5">
    <name type="scientific">Solimonas terrae</name>
    <dbReference type="NCBI Taxonomy" id="1396819"/>
    <lineage>
        <taxon>Bacteria</taxon>
        <taxon>Pseudomonadati</taxon>
        <taxon>Pseudomonadota</taxon>
        <taxon>Gammaproteobacteria</taxon>
        <taxon>Nevskiales</taxon>
        <taxon>Nevskiaceae</taxon>
        <taxon>Solimonas</taxon>
    </lineage>
</organism>
<keyword evidence="5" id="KW-1185">Reference proteome</keyword>
<evidence type="ECO:0000256" key="1">
    <source>
        <dbReference type="ARBA" id="ARBA00023125"/>
    </source>
</evidence>
<feature type="domain" description="HTH tetR-type" evidence="3">
    <location>
        <begin position="15"/>
        <end position="75"/>
    </location>
</feature>
<accession>A0A6M2BUT1</accession>
<proteinExistence type="predicted"/>
<dbReference type="RefSeq" id="WP_166259372.1">
    <property type="nucleotide sequence ID" value="NZ_JAAMOW010000008.1"/>
</dbReference>
<dbReference type="PANTHER" id="PTHR30055">
    <property type="entry name" value="HTH-TYPE TRANSCRIPTIONAL REGULATOR RUTR"/>
    <property type="match status" value="1"/>
</dbReference>
<dbReference type="GO" id="GO:0000976">
    <property type="term" value="F:transcription cis-regulatory region binding"/>
    <property type="evidence" value="ECO:0007669"/>
    <property type="project" value="TreeGrafter"/>
</dbReference>
<reference evidence="4 5" key="1">
    <citation type="journal article" date="2014" name="Int. J. Syst. Evol. Microbiol.">
        <title>Solimonas terrae sp. nov., isolated from soil.</title>
        <authorList>
            <person name="Kim S.J."/>
            <person name="Moon J.Y."/>
            <person name="Weon H.Y."/>
            <person name="Ahn J.H."/>
            <person name="Chen W.M."/>
            <person name="Kwon S.W."/>
        </authorList>
    </citation>
    <scope>NUCLEOTIDE SEQUENCE [LARGE SCALE GENOMIC DNA]</scope>
    <source>
        <strain evidence="4 5">KIS83-12</strain>
    </source>
</reference>
<evidence type="ECO:0000313" key="5">
    <source>
        <dbReference type="Proteomes" id="UP000472676"/>
    </source>
</evidence>
<dbReference type="InterPro" id="IPR036271">
    <property type="entry name" value="Tet_transcr_reg_TetR-rel_C_sf"/>
</dbReference>
<dbReference type="Gene3D" id="1.10.357.10">
    <property type="entry name" value="Tetracycline Repressor, domain 2"/>
    <property type="match status" value="1"/>
</dbReference>
<protein>
    <submittedName>
        <fullName evidence="4">TetR/AcrR family transcriptional regulator</fullName>
    </submittedName>
</protein>
<keyword evidence="1 2" id="KW-0238">DNA-binding</keyword>
<dbReference type="PRINTS" id="PR00455">
    <property type="entry name" value="HTHTETR"/>
</dbReference>
<dbReference type="EMBL" id="JAAMOW010000008">
    <property type="protein sequence ID" value="NGY06248.1"/>
    <property type="molecule type" value="Genomic_DNA"/>
</dbReference>
<dbReference type="PROSITE" id="PS50977">
    <property type="entry name" value="HTH_TETR_2"/>
    <property type="match status" value="1"/>
</dbReference>
<gene>
    <name evidence="4" type="ORF">G7Y85_15855</name>
</gene>
<evidence type="ECO:0000313" key="4">
    <source>
        <dbReference type="EMBL" id="NGY06248.1"/>
    </source>
</evidence>
<name>A0A6M2BUT1_9GAMM</name>
<evidence type="ECO:0000259" key="3">
    <source>
        <dbReference type="PROSITE" id="PS50977"/>
    </source>
</evidence>
<feature type="DNA-binding region" description="H-T-H motif" evidence="2">
    <location>
        <begin position="38"/>
        <end position="57"/>
    </location>
</feature>
<sequence>MNQRIAIEPSGAKSDRTRAAILAAAQDLFARQGFAATRLDEIASVVGLTRAGLFYYYRDKQVLFDAMLVDAFSELATRLEAVLAPATVGVAERIERAVGTWIDVIVARPNLARLILRLVADGSVLAQGIFSDNNRLPLMFWGLFEQGRRTGELKPVDSDPFQTASAVIGTTVFYVAALATLVPHDEFEPLDPGRIASHKREALRATRHLLGIAAPND</sequence>
<dbReference type="Proteomes" id="UP000472676">
    <property type="component" value="Unassembled WGS sequence"/>
</dbReference>
<dbReference type="AlphaFoldDB" id="A0A6M2BUT1"/>
<comment type="caution">
    <text evidence="4">The sequence shown here is derived from an EMBL/GenBank/DDBJ whole genome shotgun (WGS) entry which is preliminary data.</text>
</comment>
<dbReference type="GO" id="GO:0003700">
    <property type="term" value="F:DNA-binding transcription factor activity"/>
    <property type="evidence" value="ECO:0007669"/>
    <property type="project" value="TreeGrafter"/>
</dbReference>
<dbReference type="Pfam" id="PF00440">
    <property type="entry name" value="TetR_N"/>
    <property type="match status" value="1"/>
</dbReference>
<dbReference type="SUPFAM" id="SSF48498">
    <property type="entry name" value="Tetracyclin repressor-like, C-terminal domain"/>
    <property type="match status" value="1"/>
</dbReference>
<dbReference type="PANTHER" id="PTHR30055:SF196">
    <property type="entry name" value="HTH-TYPE TRANSCRIPTIONAL REGULATOR RUTR"/>
    <property type="match status" value="1"/>
</dbReference>
<evidence type="ECO:0000256" key="2">
    <source>
        <dbReference type="PROSITE-ProRule" id="PRU00335"/>
    </source>
</evidence>